<accession>A0A3A4JZD3</accession>
<evidence type="ECO:0000313" key="2">
    <source>
        <dbReference type="Proteomes" id="UP000266677"/>
    </source>
</evidence>
<evidence type="ECO:0000313" key="1">
    <source>
        <dbReference type="EMBL" id="RJO72568.1"/>
    </source>
</evidence>
<gene>
    <name evidence="1" type="ORF">D5S18_22320</name>
</gene>
<keyword evidence="2" id="KW-1185">Reference proteome</keyword>
<dbReference type="InterPro" id="IPR011044">
    <property type="entry name" value="Quino_amine_DH_bsu"/>
</dbReference>
<sequence length="216" mass="23644">MTRSDTAPIVRTLPAPTNYLCGLTWDGARLWHSDQDAQRIYAMDPVSGALTHTLTCDRVRADLAFDGKELLQVGGYPKRLLRIDPESGAVAGEKQVRPPSGRLTGVEFGPEGLWLVLRGPTVIQLRDYETMRVQREFPTGGESPSGLTYVDGMVVHGDFDEALLRVVDAQTGALLGSFHVPGRPTGLTWDGEHLWYCDFPARSLRAIDLAAALGRT</sequence>
<name>A0A3A4JZD3_9NOCA</name>
<dbReference type="SUPFAM" id="SSF50969">
    <property type="entry name" value="YVTN repeat-like/Quinoprotein amine dehydrogenase"/>
    <property type="match status" value="1"/>
</dbReference>
<dbReference type="Gene3D" id="2.130.10.10">
    <property type="entry name" value="YVTN repeat-like/Quinoprotein amine dehydrogenase"/>
    <property type="match status" value="1"/>
</dbReference>
<dbReference type="AlphaFoldDB" id="A0A3A4JZD3"/>
<dbReference type="EMBL" id="QZFU01000028">
    <property type="protein sequence ID" value="RJO72568.1"/>
    <property type="molecule type" value="Genomic_DNA"/>
</dbReference>
<reference evidence="1 2" key="1">
    <citation type="submission" date="2018-09" db="EMBL/GenBank/DDBJ databases">
        <title>YIM PH21274 draft genome.</title>
        <authorList>
            <person name="Miao C."/>
        </authorList>
    </citation>
    <scope>NUCLEOTIDE SEQUENCE [LARGE SCALE GENOMIC DNA]</scope>
    <source>
        <strain evidence="1 2">YIM PH 21724</strain>
    </source>
</reference>
<organism evidence="1 2">
    <name type="scientific">Nocardia panacis</name>
    <dbReference type="NCBI Taxonomy" id="2340916"/>
    <lineage>
        <taxon>Bacteria</taxon>
        <taxon>Bacillati</taxon>
        <taxon>Actinomycetota</taxon>
        <taxon>Actinomycetes</taxon>
        <taxon>Mycobacteriales</taxon>
        <taxon>Nocardiaceae</taxon>
        <taxon>Nocardia</taxon>
    </lineage>
</organism>
<dbReference type="InterPro" id="IPR015943">
    <property type="entry name" value="WD40/YVTN_repeat-like_dom_sf"/>
</dbReference>
<proteinExistence type="predicted"/>
<dbReference type="Proteomes" id="UP000266677">
    <property type="component" value="Unassembled WGS sequence"/>
</dbReference>
<comment type="caution">
    <text evidence="1">The sequence shown here is derived from an EMBL/GenBank/DDBJ whole genome shotgun (WGS) entry which is preliminary data.</text>
</comment>
<protein>
    <recommendedName>
        <fullName evidence="3">Glutaminyl-peptide cyclotransferase</fullName>
    </recommendedName>
</protein>
<evidence type="ECO:0008006" key="3">
    <source>
        <dbReference type="Google" id="ProtNLM"/>
    </source>
</evidence>